<reference evidence="2" key="1">
    <citation type="submission" date="2018-07" db="EMBL/GenBank/DDBJ databases">
        <authorList>
            <person name="Liu B.-T."/>
            <person name="Du Z."/>
        </authorList>
    </citation>
    <scope>NUCLEOTIDE SEQUENCE [LARGE SCALE GENOMIC DNA]</scope>
    <source>
        <strain evidence="2">XYN52</strain>
    </source>
</reference>
<comment type="caution">
    <text evidence="1">The sequence shown here is derived from an EMBL/GenBank/DDBJ whole genome shotgun (WGS) entry which is preliminary data.</text>
</comment>
<dbReference type="PIRSF" id="PIRSF032064">
    <property type="entry name" value="UCP032064"/>
    <property type="match status" value="1"/>
</dbReference>
<dbReference type="InterPro" id="IPR007922">
    <property type="entry name" value="DciA-like"/>
</dbReference>
<evidence type="ECO:0000313" key="1">
    <source>
        <dbReference type="EMBL" id="RDE10604.1"/>
    </source>
</evidence>
<protein>
    <submittedName>
        <fullName evidence="1">DUF721 domain-containing protein</fullName>
    </submittedName>
</protein>
<keyword evidence="2" id="KW-1185">Reference proteome</keyword>
<accession>A0A369W7D3</accession>
<dbReference type="Pfam" id="PF05258">
    <property type="entry name" value="DciA"/>
    <property type="match status" value="1"/>
</dbReference>
<dbReference type="InterPro" id="IPR010593">
    <property type="entry name" value="DUF1159"/>
</dbReference>
<organism evidence="1 2">
    <name type="scientific">Pelagibacterium lacus</name>
    <dbReference type="NCBI Taxonomy" id="2282655"/>
    <lineage>
        <taxon>Bacteria</taxon>
        <taxon>Pseudomonadati</taxon>
        <taxon>Pseudomonadota</taxon>
        <taxon>Alphaproteobacteria</taxon>
        <taxon>Hyphomicrobiales</taxon>
        <taxon>Devosiaceae</taxon>
        <taxon>Pelagibacterium</taxon>
    </lineage>
</organism>
<dbReference type="AlphaFoldDB" id="A0A369W7D3"/>
<evidence type="ECO:0000313" key="2">
    <source>
        <dbReference type="Proteomes" id="UP000253759"/>
    </source>
</evidence>
<proteinExistence type="predicted"/>
<gene>
    <name evidence="1" type="ORF">DVH29_01250</name>
</gene>
<dbReference type="RefSeq" id="WP_114644322.1">
    <property type="nucleotide sequence ID" value="NZ_QQNH01000001.1"/>
</dbReference>
<dbReference type="Proteomes" id="UP000253759">
    <property type="component" value="Unassembled WGS sequence"/>
</dbReference>
<dbReference type="OrthoDB" id="7160947at2"/>
<name>A0A369W7D3_9HYPH</name>
<sequence length="165" mass="18097">MTRKSPPPKRKNRAIQLGDVVDGMLDPVLRRRGFAGREIIANWQVIAPSPWNAATMPDKMVWPRKGRPDPEGAVLYLRCIESYKVMLAHDAPQIVGAINRYFGYHLVRSVRLSLNPLSLPAAASASKPAPSRVALARIEKETASVSNPELRAALDRLGRGVLGKG</sequence>
<dbReference type="EMBL" id="QQNH01000001">
    <property type="protein sequence ID" value="RDE10604.1"/>
    <property type="molecule type" value="Genomic_DNA"/>
</dbReference>